<keyword evidence="5" id="KW-1185">Reference proteome</keyword>
<dbReference type="NCBIfam" id="NF033747">
    <property type="entry name" value="class_E_sortase"/>
    <property type="match status" value="1"/>
</dbReference>
<dbReference type="Gene3D" id="2.40.260.10">
    <property type="entry name" value="Sortase"/>
    <property type="match status" value="1"/>
</dbReference>
<dbReference type="InterPro" id="IPR005754">
    <property type="entry name" value="Sortase"/>
</dbReference>
<evidence type="ECO:0000256" key="1">
    <source>
        <dbReference type="ARBA" id="ARBA00022801"/>
    </source>
</evidence>
<dbReference type="EMBL" id="CP097463">
    <property type="protein sequence ID" value="WAX55279.1"/>
    <property type="molecule type" value="Genomic_DNA"/>
</dbReference>
<feature type="transmembrane region" description="Helical" evidence="3">
    <location>
        <begin position="45"/>
        <end position="67"/>
    </location>
</feature>
<keyword evidence="3" id="KW-0472">Membrane</keyword>
<accession>A0ABY7JSG2</accession>
<keyword evidence="3" id="KW-1133">Transmembrane helix</keyword>
<evidence type="ECO:0000256" key="2">
    <source>
        <dbReference type="SAM" id="MobiDB-lite"/>
    </source>
</evidence>
<evidence type="ECO:0000313" key="5">
    <source>
        <dbReference type="Proteomes" id="UP001164693"/>
    </source>
</evidence>
<gene>
    <name evidence="4" type="ORF">M6B22_12035</name>
</gene>
<dbReference type="RefSeq" id="WP_269441784.1">
    <property type="nucleotide sequence ID" value="NZ_CP097463.1"/>
</dbReference>
<dbReference type="CDD" id="cd05830">
    <property type="entry name" value="Sortase_E"/>
    <property type="match status" value="1"/>
</dbReference>
<dbReference type="InterPro" id="IPR023365">
    <property type="entry name" value="Sortase_dom-sf"/>
</dbReference>
<dbReference type="InterPro" id="IPR042003">
    <property type="entry name" value="Sortase_E"/>
</dbReference>
<sequence length="310" mass="33292">MSEQTHTASVGDVPPLVPPTGPPPGGGDDPDDSHRRSSFGDKVRFVVRGIGQTLITAGVVVLLFVVYEVYITNFYAHRAQHRVHTALEQQWEQGTDVLALPQGELRKLDGHGIANLYIPRFGTDYAWTVVEGTNDADLEKGPGHYPNSQLPGQLGDFAVAGHRVGKGEPFLNLDKLRAGDAVVVETQTTWFVYCVIGAGNDNRSCSPGARGASLSNVDANKVPGREIVSPSAGQVVLPVPNDPGATRPYRTGYLTMTTCHPKFTANQRMIVHAVLDAQYPRGIAKHKAANGKYSTAIPAPINALYTQVGH</sequence>
<dbReference type="Proteomes" id="UP001164693">
    <property type="component" value="Chromosome"/>
</dbReference>
<keyword evidence="3" id="KW-0812">Transmembrane</keyword>
<name>A0ABY7JSG2_9ACTN</name>
<evidence type="ECO:0000256" key="3">
    <source>
        <dbReference type="SAM" id="Phobius"/>
    </source>
</evidence>
<feature type="compositionally biased region" description="Pro residues" evidence="2">
    <location>
        <begin position="15"/>
        <end position="25"/>
    </location>
</feature>
<reference evidence="4" key="1">
    <citation type="submission" date="2022-05" db="EMBL/GenBank/DDBJ databases">
        <title>Jatrophihabitans sp. SB3-54 whole genome sequence.</title>
        <authorList>
            <person name="Suh M.K."/>
            <person name="Eom M.K."/>
            <person name="Kim J.S."/>
            <person name="Kim H.S."/>
            <person name="Do H.E."/>
            <person name="Shin Y.K."/>
            <person name="Lee J.-S."/>
        </authorList>
    </citation>
    <scope>NUCLEOTIDE SEQUENCE</scope>
    <source>
        <strain evidence="4">SB3-54</strain>
    </source>
</reference>
<dbReference type="Pfam" id="PF04203">
    <property type="entry name" value="Sortase"/>
    <property type="match status" value="1"/>
</dbReference>
<protein>
    <submittedName>
        <fullName evidence="4">Class E sortase</fullName>
    </submittedName>
</protein>
<keyword evidence="1" id="KW-0378">Hydrolase</keyword>
<dbReference type="InterPro" id="IPR053465">
    <property type="entry name" value="Sortase_Class_E"/>
</dbReference>
<organism evidence="4 5">
    <name type="scientific">Jatrophihabitans cynanchi</name>
    <dbReference type="NCBI Taxonomy" id="2944128"/>
    <lineage>
        <taxon>Bacteria</taxon>
        <taxon>Bacillati</taxon>
        <taxon>Actinomycetota</taxon>
        <taxon>Actinomycetes</taxon>
        <taxon>Jatrophihabitantales</taxon>
        <taxon>Jatrophihabitantaceae</taxon>
        <taxon>Jatrophihabitans</taxon>
    </lineage>
</organism>
<dbReference type="SUPFAM" id="SSF63817">
    <property type="entry name" value="Sortase"/>
    <property type="match status" value="2"/>
</dbReference>
<evidence type="ECO:0000313" key="4">
    <source>
        <dbReference type="EMBL" id="WAX55279.1"/>
    </source>
</evidence>
<feature type="region of interest" description="Disordered" evidence="2">
    <location>
        <begin position="1"/>
        <end position="37"/>
    </location>
</feature>
<proteinExistence type="predicted"/>